<gene>
    <name evidence="7" type="ORF">DACRYDRAFT_114869</name>
</gene>
<dbReference type="HOGENOM" id="CLU_692662_0_0_1"/>
<dbReference type="GO" id="GO:0005730">
    <property type="term" value="C:nucleolus"/>
    <property type="evidence" value="ECO:0007669"/>
    <property type="project" value="TreeGrafter"/>
</dbReference>
<keyword evidence="3" id="KW-0175">Coiled coil</keyword>
<protein>
    <recommendedName>
        <fullName evidence="2">Protein BFR2</fullName>
    </recommendedName>
</protein>
<dbReference type="InterPro" id="IPR012617">
    <property type="entry name" value="AATF_C"/>
</dbReference>
<evidence type="ECO:0000259" key="6">
    <source>
        <dbReference type="Pfam" id="PF13339"/>
    </source>
</evidence>
<feature type="region of interest" description="Disordered" evidence="4">
    <location>
        <begin position="206"/>
        <end position="268"/>
    </location>
</feature>
<dbReference type="EMBL" id="JH795859">
    <property type="protein sequence ID" value="EJU03472.1"/>
    <property type="molecule type" value="Genomic_DNA"/>
</dbReference>
<organism evidence="7 8">
    <name type="scientific">Dacryopinax primogenitus (strain DJM 731)</name>
    <name type="common">Brown rot fungus</name>
    <dbReference type="NCBI Taxonomy" id="1858805"/>
    <lineage>
        <taxon>Eukaryota</taxon>
        <taxon>Fungi</taxon>
        <taxon>Dikarya</taxon>
        <taxon>Basidiomycota</taxon>
        <taxon>Agaricomycotina</taxon>
        <taxon>Dacrymycetes</taxon>
        <taxon>Dacrymycetales</taxon>
        <taxon>Dacrymycetaceae</taxon>
        <taxon>Dacryopinax</taxon>
    </lineage>
</organism>
<dbReference type="RefSeq" id="XP_040630366.1">
    <property type="nucleotide sequence ID" value="XM_040769896.1"/>
</dbReference>
<dbReference type="AlphaFoldDB" id="M5GBN3"/>
<evidence type="ECO:0000259" key="5">
    <source>
        <dbReference type="Pfam" id="PF08164"/>
    </source>
</evidence>
<dbReference type="PANTHER" id="PTHR15565:SF0">
    <property type="entry name" value="PROTEIN AATF"/>
    <property type="match status" value="1"/>
</dbReference>
<feature type="compositionally biased region" description="Basic and acidic residues" evidence="4">
    <location>
        <begin position="216"/>
        <end position="228"/>
    </location>
</feature>
<evidence type="ECO:0000313" key="8">
    <source>
        <dbReference type="Proteomes" id="UP000030653"/>
    </source>
</evidence>
<feature type="compositionally biased region" description="Basic and acidic residues" evidence="4">
    <location>
        <begin position="369"/>
        <end position="385"/>
    </location>
</feature>
<dbReference type="GO" id="GO:0000462">
    <property type="term" value="P:maturation of SSU-rRNA from tricistronic rRNA transcript (SSU-rRNA, 5.8S rRNA, LSU-rRNA)"/>
    <property type="evidence" value="ECO:0007669"/>
    <property type="project" value="TreeGrafter"/>
</dbReference>
<feature type="region of interest" description="Disordered" evidence="4">
    <location>
        <begin position="164"/>
        <end position="192"/>
    </location>
</feature>
<dbReference type="STRING" id="1858805.M5GBN3"/>
<sequence>MASPPPTNNSTTLKGNAITQQHTLHAALLSSRIALQKSVTIANRLPLPDAIVAYREHDAARDAVKELEEELRGLEEELASVQEVLCNLNGMNAEERPLKRKRPTVEVDEDEANDRASIEHDFATHLHTAHAYHSQLTAHTHAYTLQTLSKWSSKVLAVHPTLFQPQGQQGTGTSKFAQQMRDGNGTGAGETPRDVVQAVEMALANDGLKRKTRGRVHGERRIGAKHDALAGPSVGSQDRQAQETDVDGNEEGGNNTAQTSDEQETFSDGDFYGSLLREIIDSRRLPGTLSSEALTQLLPNRRSKQLKPRVDTKASKGRKIRYEVHDKLRRFMMPSMPVVVRGWGEAQVDELFGSLLGGGGETGLGPVEEGTHPTTLDKQHDKTQNDTDIPVGQLRVFG</sequence>
<feature type="compositionally biased region" description="Polar residues" evidence="4">
    <location>
        <begin position="164"/>
        <end position="177"/>
    </location>
</feature>
<comment type="similarity">
    <text evidence="1">Belongs to the AATF family.</text>
</comment>
<reference evidence="7 8" key="1">
    <citation type="journal article" date="2012" name="Science">
        <title>The Paleozoic origin of enzymatic lignin decomposition reconstructed from 31 fungal genomes.</title>
        <authorList>
            <person name="Floudas D."/>
            <person name="Binder M."/>
            <person name="Riley R."/>
            <person name="Barry K."/>
            <person name="Blanchette R.A."/>
            <person name="Henrissat B."/>
            <person name="Martinez A.T."/>
            <person name="Otillar R."/>
            <person name="Spatafora J.W."/>
            <person name="Yadav J.S."/>
            <person name="Aerts A."/>
            <person name="Benoit I."/>
            <person name="Boyd A."/>
            <person name="Carlson A."/>
            <person name="Copeland A."/>
            <person name="Coutinho P.M."/>
            <person name="de Vries R.P."/>
            <person name="Ferreira P."/>
            <person name="Findley K."/>
            <person name="Foster B."/>
            <person name="Gaskell J."/>
            <person name="Glotzer D."/>
            <person name="Gorecki P."/>
            <person name="Heitman J."/>
            <person name="Hesse C."/>
            <person name="Hori C."/>
            <person name="Igarashi K."/>
            <person name="Jurgens J.A."/>
            <person name="Kallen N."/>
            <person name="Kersten P."/>
            <person name="Kohler A."/>
            <person name="Kuees U."/>
            <person name="Kumar T.K.A."/>
            <person name="Kuo A."/>
            <person name="LaButti K."/>
            <person name="Larrondo L.F."/>
            <person name="Lindquist E."/>
            <person name="Ling A."/>
            <person name="Lombard V."/>
            <person name="Lucas S."/>
            <person name="Lundell T."/>
            <person name="Martin R."/>
            <person name="McLaughlin D.J."/>
            <person name="Morgenstern I."/>
            <person name="Morin E."/>
            <person name="Murat C."/>
            <person name="Nagy L.G."/>
            <person name="Nolan M."/>
            <person name="Ohm R.A."/>
            <person name="Patyshakuliyeva A."/>
            <person name="Rokas A."/>
            <person name="Ruiz-Duenas F.J."/>
            <person name="Sabat G."/>
            <person name="Salamov A."/>
            <person name="Samejima M."/>
            <person name="Schmutz J."/>
            <person name="Slot J.C."/>
            <person name="St John F."/>
            <person name="Stenlid J."/>
            <person name="Sun H."/>
            <person name="Sun S."/>
            <person name="Syed K."/>
            <person name="Tsang A."/>
            <person name="Wiebenga A."/>
            <person name="Young D."/>
            <person name="Pisabarro A."/>
            <person name="Eastwood D.C."/>
            <person name="Martin F."/>
            <person name="Cullen D."/>
            <person name="Grigoriev I.V."/>
            <person name="Hibbett D.S."/>
        </authorList>
    </citation>
    <scope>NUCLEOTIDE SEQUENCE [LARGE SCALE GENOMIC DNA]</scope>
    <source>
        <strain evidence="7 8">DJM-731 SS1</strain>
    </source>
</reference>
<evidence type="ECO:0000256" key="2">
    <source>
        <dbReference type="ARBA" id="ARBA00013850"/>
    </source>
</evidence>
<evidence type="ECO:0000256" key="4">
    <source>
        <dbReference type="SAM" id="MobiDB-lite"/>
    </source>
</evidence>
<evidence type="ECO:0000313" key="7">
    <source>
        <dbReference type="EMBL" id="EJU03472.1"/>
    </source>
</evidence>
<dbReference type="Pfam" id="PF08164">
    <property type="entry name" value="TRAUB"/>
    <property type="match status" value="1"/>
</dbReference>
<feature type="coiled-coil region" evidence="3">
    <location>
        <begin position="50"/>
        <end position="84"/>
    </location>
</feature>
<dbReference type="OMA" id="IVAYREH"/>
<evidence type="ECO:0000256" key="3">
    <source>
        <dbReference type="SAM" id="Coils"/>
    </source>
</evidence>
<keyword evidence="8" id="KW-1185">Reference proteome</keyword>
<name>M5GBN3_DACPD</name>
<dbReference type="OrthoDB" id="5783963at2759"/>
<feature type="region of interest" description="Disordered" evidence="4">
    <location>
        <begin position="359"/>
        <end position="391"/>
    </location>
</feature>
<dbReference type="GeneID" id="63684958"/>
<feature type="domain" description="Apoptosis-antagonizing transcription factor C-terminal" evidence="5">
    <location>
        <begin position="272"/>
        <end position="356"/>
    </location>
</feature>
<feature type="domain" description="AATF leucine zipper-containing" evidence="6">
    <location>
        <begin position="13"/>
        <end position="154"/>
    </location>
</feature>
<dbReference type="Pfam" id="PF13339">
    <property type="entry name" value="AATF-Che1"/>
    <property type="match status" value="1"/>
</dbReference>
<dbReference type="Proteomes" id="UP000030653">
    <property type="component" value="Unassembled WGS sequence"/>
</dbReference>
<accession>M5GBN3</accession>
<evidence type="ECO:0000256" key="1">
    <source>
        <dbReference type="ARBA" id="ARBA00008966"/>
    </source>
</evidence>
<dbReference type="PANTHER" id="PTHR15565">
    <property type="entry name" value="AATF PROTEIN APOPTOSIS ANTAGONIZING TRANSCRIPTION FACTOR"/>
    <property type="match status" value="1"/>
</dbReference>
<dbReference type="InterPro" id="IPR025160">
    <property type="entry name" value="AATF"/>
</dbReference>
<proteinExistence type="inferred from homology"/>
<dbReference type="InterPro" id="IPR039223">
    <property type="entry name" value="AATF/Bfr2"/>
</dbReference>